<proteinExistence type="predicted"/>
<feature type="region of interest" description="Disordered" evidence="1">
    <location>
        <begin position="505"/>
        <end position="539"/>
    </location>
</feature>
<feature type="compositionally biased region" description="Basic and acidic residues" evidence="1">
    <location>
        <begin position="515"/>
        <end position="526"/>
    </location>
</feature>
<feature type="compositionally biased region" description="Basic and acidic residues" evidence="1">
    <location>
        <begin position="781"/>
        <end position="794"/>
    </location>
</feature>
<evidence type="ECO:0000256" key="1">
    <source>
        <dbReference type="SAM" id="MobiDB-lite"/>
    </source>
</evidence>
<dbReference type="AlphaFoldDB" id="A0A2G8S334"/>
<feature type="compositionally biased region" description="Basic and acidic residues" evidence="1">
    <location>
        <begin position="589"/>
        <end position="600"/>
    </location>
</feature>
<feature type="region of interest" description="Disordered" evidence="1">
    <location>
        <begin position="568"/>
        <end position="886"/>
    </location>
</feature>
<sequence length="973" mass="104931">MEFYRAYIQPGQSRSDHYRVFGLDVANDANVEYSKALRDACKAFAGPKPAPPTYCPRCGLVNAVFKSNLCYKAGMAGAWNMIRGPTDQALQQIETIRARDYEIYLERKAQKAKQRAKARAKPRNDDSDVEVKGVSSASTPFGILNNAVDMLHLKTVPDAGGSQKIKPEKEDMKSVAHVPKNYHMKRSLQDAGDAKEAEDKLRTVLLVFWARDQEPHVEQVPVQFEYELFLYEFPLFKNMRGVCAFERYSFEASLWCDLPWNTSPIHVAPEDDTLFIRSWGVRCQGFGRQLDRYQRMHGLALSPATGIRATVNIPPARHNWLVVWGARCTEPEIHLVDLSMAAGLDDDARLALPWAHLIADAPFLLVWRETETGWAAVAPGISSGVLEAPLTLVAHPSAESLMGSGEAIAWLEEWRLGGGPRSRATTPTDSKGGRTKGARPRPASDAMIPHTAKVVHGTRDRARAARPPQGAHPSLTAREQAPAPNPTVPLAKHEAVPLKSLSAANLGALPPPARVAKDEGLKHESQHAPSRAAARASQCHGSLALDEDIEIVERPPAPALAVSPIKAERLQRESQPEATRVGAQASPPVEDHVKIGERARAPAPAVPFVKAEARDGPDESKRQASPASEDDVEIVEGPLALQADGIIEDGLKHASGSSGGGQSHKGPASPGSDVDPESVEARRAPLQPARAVKSQELKVKSASPSGAPAPKRPADDDVEIIEAPLAAAHPGRPAKGKEVKLESVSCRGAPAPAPNPSACLSSEDDDVEFVEAPQAPTQPARADKGKEVKLEYASRRGAPAPKPSASQTSEDDVMIIDGPTPKEVHRSPPKKSRRSMDHDDDVEIMDGPSAAKRPRLSSTQAMGHSEGATKAARRSPAPSIPDDDIVVIEEPSDALRRRFEAKRNDAVSATLAKDAVVMATTARSSANLSRHAVANSTSSSADADDEVEFVEGSSVVPKRRVANVDRRQFYDLT</sequence>
<name>A0A2G8S334_9APHY</name>
<feature type="compositionally biased region" description="Basic and acidic residues" evidence="1">
    <location>
        <begin position="122"/>
        <end position="131"/>
    </location>
</feature>
<evidence type="ECO:0000313" key="2">
    <source>
        <dbReference type="EMBL" id="PIL28193.1"/>
    </source>
</evidence>
<feature type="compositionally biased region" description="Low complexity" evidence="1">
    <location>
        <begin position="932"/>
        <end position="941"/>
    </location>
</feature>
<dbReference type="EMBL" id="AYKW01000027">
    <property type="protein sequence ID" value="PIL28193.1"/>
    <property type="molecule type" value="Genomic_DNA"/>
</dbReference>
<keyword evidence="3" id="KW-1185">Reference proteome</keyword>
<feature type="compositionally biased region" description="Low complexity" evidence="1">
    <location>
        <begin position="601"/>
        <end position="610"/>
    </location>
</feature>
<evidence type="ECO:0000313" key="3">
    <source>
        <dbReference type="Proteomes" id="UP000230002"/>
    </source>
</evidence>
<gene>
    <name evidence="2" type="ORF">GSI_09730</name>
</gene>
<reference evidence="2 3" key="1">
    <citation type="journal article" date="2015" name="Sci. Rep.">
        <title>Chromosome-level genome map provides insights into diverse defense mechanisms in the medicinal fungus Ganoderma sinense.</title>
        <authorList>
            <person name="Zhu Y."/>
            <person name="Xu J."/>
            <person name="Sun C."/>
            <person name="Zhou S."/>
            <person name="Xu H."/>
            <person name="Nelson D.R."/>
            <person name="Qian J."/>
            <person name="Song J."/>
            <person name="Luo H."/>
            <person name="Xiang L."/>
            <person name="Li Y."/>
            <person name="Xu Z."/>
            <person name="Ji A."/>
            <person name="Wang L."/>
            <person name="Lu S."/>
            <person name="Hayward A."/>
            <person name="Sun W."/>
            <person name="Li X."/>
            <person name="Schwartz D.C."/>
            <person name="Wang Y."/>
            <person name="Chen S."/>
        </authorList>
    </citation>
    <scope>NUCLEOTIDE SEQUENCE [LARGE SCALE GENOMIC DNA]</scope>
    <source>
        <strain evidence="2 3">ZZ0214-1</strain>
    </source>
</reference>
<organism evidence="2 3">
    <name type="scientific">Ganoderma sinense ZZ0214-1</name>
    <dbReference type="NCBI Taxonomy" id="1077348"/>
    <lineage>
        <taxon>Eukaryota</taxon>
        <taxon>Fungi</taxon>
        <taxon>Dikarya</taxon>
        <taxon>Basidiomycota</taxon>
        <taxon>Agaricomycotina</taxon>
        <taxon>Agaricomycetes</taxon>
        <taxon>Polyporales</taxon>
        <taxon>Polyporaceae</taxon>
        <taxon>Ganoderma</taxon>
    </lineage>
</organism>
<comment type="caution">
    <text evidence="2">The sequence shown here is derived from an EMBL/GenBank/DDBJ whole genome shotgun (WGS) entry which is preliminary data.</text>
</comment>
<dbReference type="OrthoDB" id="2762565at2759"/>
<feature type="compositionally biased region" description="Basic and acidic residues" evidence="1">
    <location>
        <begin position="611"/>
        <end position="622"/>
    </location>
</feature>
<feature type="region of interest" description="Disordered" evidence="1">
    <location>
        <begin position="114"/>
        <end position="133"/>
    </location>
</feature>
<feature type="region of interest" description="Disordered" evidence="1">
    <location>
        <begin position="923"/>
        <end position="954"/>
    </location>
</feature>
<dbReference type="Proteomes" id="UP000230002">
    <property type="component" value="Unassembled WGS sequence"/>
</dbReference>
<protein>
    <submittedName>
        <fullName evidence="2">Uncharacterized protein</fullName>
    </submittedName>
</protein>
<accession>A0A2G8S334</accession>
<feature type="region of interest" description="Disordered" evidence="1">
    <location>
        <begin position="418"/>
        <end position="489"/>
    </location>
</feature>